<dbReference type="Proteomes" id="UP000016721">
    <property type="component" value="Unassembled WGS sequence"/>
</dbReference>
<evidence type="ECO:0000259" key="3">
    <source>
        <dbReference type="Pfam" id="PF03358"/>
    </source>
</evidence>
<evidence type="ECO:0000256" key="1">
    <source>
        <dbReference type="ARBA" id="ARBA00022630"/>
    </source>
</evidence>
<proteinExistence type="predicted"/>
<keyword evidence="1" id="KW-0285">Flavoprotein</keyword>
<dbReference type="GO" id="GO:0016491">
    <property type="term" value="F:oxidoreductase activity"/>
    <property type="evidence" value="ECO:0007669"/>
    <property type="project" value="InterPro"/>
</dbReference>
<keyword evidence="2" id="KW-0288">FMN</keyword>
<dbReference type="PATRIC" id="fig|1294142.3.peg.1776"/>
<sequence length="179" mass="20461">MITIIADEGKNRIGESLYQDFLAKEVQVDYISLEQVEIKPCVSCGACTYKTYRKCIVRDDGDWIYPKCIKADALIFVTPITFGSYSFKIKRVFDKFGLIMDEHYYVKNGEIVKGGKKGGEFKFFAIGINENCIEEEIKAFKSLVNENLIITRGIGNSYIVDSELTYEMRRKIIEEVLSA</sequence>
<dbReference type="InterPro" id="IPR005025">
    <property type="entry name" value="FMN_Rdtase-like_dom"/>
</dbReference>
<gene>
    <name evidence="4" type="ORF">CINTURNW_1744</name>
</gene>
<dbReference type="STRING" id="1294142.CINTURNW_1744"/>
<dbReference type="HOGENOM" id="CLU_1501015_0_0_9"/>
<dbReference type="PANTHER" id="PTHR43278:SF1">
    <property type="entry name" value="IRON-SULFUR FLAVOPROTEIN MJ1083"/>
    <property type="match status" value="1"/>
</dbReference>
<dbReference type="RefSeq" id="WP_021801747.1">
    <property type="nucleotide sequence ID" value="NZ_KI273145.1"/>
</dbReference>
<protein>
    <submittedName>
        <fullName evidence="4">Multimeric flavodoxin WrbA-like protein</fullName>
    </submittedName>
</protein>
<evidence type="ECO:0000256" key="2">
    <source>
        <dbReference type="ARBA" id="ARBA00022643"/>
    </source>
</evidence>
<evidence type="ECO:0000313" key="5">
    <source>
        <dbReference type="Proteomes" id="UP000016721"/>
    </source>
</evidence>
<dbReference type="Pfam" id="PF03358">
    <property type="entry name" value="FMN_red"/>
    <property type="match status" value="1"/>
</dbReference>
<dbReference type="AlphaFoldDB" id="U2N701"/>
<reference evidence="4 5" key="1">
    <citation type="journal article" date="2013" name="Genome Announc.">
        <title>Draft Genome Sequence of the Hydrogen- and Ethanol-Producing Bacterium Clostridium intestinale Strain URNW.</title>
        <authorList>
            <person name="Lal S."/>
            <person name="Ramachandran U."/>
            <person name="Zhang X."/>
            <person name="Sparling R."/>
            <person name="Levin D.B."/>
        </authorList>
    </citation>
    <scope>NUCLEOTIDE SEQUENCE [LARGE SCALE GENOMIC DNA]</scope>
    <source>
        <strain evidence="4 5">URNW</strain>
    </source>
</reference>
<dbReference type="SUPFAM" id="SSF52218">
    <property type="entry name" value="Flavoproteins"/>
    <property type="match status" value="1"/>
</dbReference>
<name>U2N701_9CLOT</name>
<dbReference type="EMBL" id="APJA01000012">
    <property type="protein sequence ID" value="ERK31297.1"/>
    <property type="molecule type" value="Genomic_DNA"/>
</dbReference>
<organism evidence="4 5">
    <name type="scientific">Clostridium intestinale URNW</name>
    <dbReference type="NCBI Taxonomy" id="1294142"/>
    <lineage>
        <taxon>Bacteria</taxon>
        <taxon>Bacillati</taxon>
        <taxon>Bacillota</taxon>
        <taxon>Clostridia</taxon>
        <taxon>Eubacteriales</taxon>
        <taxon>Clostridiaceae</taxon>
        <taxon>Clostridium</taxon>
    </lineage>
</organism>
<dbReference type="OrthoDB" id="9805976at2"/>
<dbReference type="PANTHER" id="PTHR43278">
    <property type="entry name" value="NAD(P)H-DEPENDENT FMN-CONTAINING OXIDOREDUCTASE YWQN-RELATED"/>
    <property type="match status" value="1"/>
</dbReference>
<dbReference type="InterPro" id="IPR051796">
    <property type="entry name" value="ISF_SsuE-like"/>
</dbReference>
<evidence type="ECO:0000313" key="4">
    <source>
        <dbReference type="EMBL" id="ERK31297.1"/>
    </source>
</evidence>
<dbReference type="Gene3D" id="3.40.50.360">
    <property type="match status" value="1"/>
</dbReference>
<comment type="caution">
    <text evidence="4">The sequence shown here is derived from an EMBL/GenBank/DDBJ whole genome shotgun (WGS) entry which is preliminary data.</text>
</comment>
<accession>U2N701</accession>
<feature type="domain" description="NADPH-dependent FMN reductase-like" evidence="3">
    <location>
        <begin position="21"/>
        <end position="112"/>
    </location>
</feature>
<dbReference type="InterPro" id="IPR029039">
    <property type="entry name" value="Flavoprotein-like_sf"/>
</dbReference>
<keyword evidence="5" id="KW-1185">Reference proteome</keyword>
<dbReference type="eggNOG" id="COG0655">
    <property type="taxonomic scope" value="Bacteria"/>
</dbReference>